<evidence type="ECO:0000256" key="4">
    <source>
        <dbReference type="SAM" id="MobiDB-lite"/>
    </source>
</evidence>
<feature type="region of interest" description="Disordered" evidence="4">
    <location>
        <begin position="1"/>
        <end position="45"/>
    </location>
</feature>
<keyword evidence="2" id="KW-0238">DNA-binding</keyword>
<evidence type="ECO:0000313" key="7">
    <source>
        <dbReference type="Proteomes" id="UP000009159"/>
    </source>
</evidence>
<organism evidence="6 7">
    <name type="scientific">Mycolicibacterium vanbaalenii (strain DSM 7251 / JCM 13017 / BCRC 16820 / KCTC 9966 / NRRL B-24157 / PYR-1)</name>
    <name type="common">Mycobacterium vanbaalenii</name>
    <dbReference type="NCBI Taxonomy" id="350058"/>
    <lineage>
        <taxon>Bacteria</taxon>
        <taxon>Bacillati</taxon>
        <taxon>Actinomycetota</taxon>
        <taxon>Actinomycetes</taxon>
        <taxon>Mycobacteriales</taxon>
        <taxon>Mycobacteriaceae</taxon>
        <taxon>Mycolicibacterium</taxon>
    </lineage>
</organism>
<keyword evidence="1" id="KW-0805">Transcription regulation</keyword>
<feature type="compositionally biased region" description="Basic and acidic residues" evidence="4">
    <location>
        <begin position="32"/>
        <end position="42"/>
    </location>
</feature>
<evidence type="ECO:0000259" key="5">
    <source>
        <dbReference type="PROSITE" id="PS01124"/>
    </source>
</evidence>
<dbReference type="InterPro" id="IPR018060">
    <property type="entry name" value="HTH_AraC"/>
</dbReference>
<evidence type="ECO:0000313" key="6">
    <source>
        <dbReference type="EMBL" id="ABM14471.1"/>
    </source>
</evidence>
<dbReference type="SMART" id="SM00342">
    <property type="entry name" value="HTH_ARAC"/>
    <property type="match status" value="1"/>
</dbReference>
<dbReference type="InterPro" id="IPR050204">
    <property type="entry name" value="AraC_XylS_family_regulators"/>
</dbReference>
<keyword evidence="3" id="KW-0804">Transcription</keyword>
<keyword evidence="7" id="KW-1185">Reference proteome</keyword>
<dbReference type="EMBL" id="CP000511">
    <property type="protein sequence ID" value="ABM14471.1"/>
    <property type="molecule type" value="Genomic_DNA"/>
</dbReference>
<dbReference type="Proteomes" id="UP000009159">
    <property type="component" value="Chromosome"/>
</dbReference>
<dbReference type="GO" id="GO:0003700">
    <property type="term" value="F:DNA-binding transcription factor activity"/>
    <property type="evidence" value="ECO:0007669"/>
    <property type="project" value="InterPro"/>
</dbReference>
<accession>A1TBC1</accession>
<dbReference type="STRING" id="350058.Mvan_3684"/>
<dbReference type="GO" id="GO:0043565">
    <property type="term" value="F:sequence-specific DNA binding"/>
    <property type="evidence" value="ECO:0007669"/>
    <property type="project" value="InterPro"/>
</dbReference>
<sequence length="287" mass="30166">MERHALEARSSGVASGDHDDTDARTPRTMSHPHPDRSADDAQPRWGGAALLRPGVLAFAGSIGATDAHAHHAVQIITAATPLTVTDEQGASHTGTKVVVPTDAAHRIRAGAQDGTVVFLEPESAPGRAAHLRAIDSGWAISSALAFTAHRPLATVVAELVAHLSPATFEHDVPARHSSVDHALRLLPALLAAGPVRGTELAARVGLSASRFTHLFTAQVGIPLRRYVLWSRLRIAITLVQGGDDLTGAAHGAGFADSAHLTRTTREMFGLPPSVLSRHVSWDLDPSS</sequence>
<protein>
    <submittedName>
        <fullName evidence="6">Helix-turn-helix-domain containing protein, AraC type</fullName>
    </submittedName>
</protein>
<feature type="domain" description="HTH araC/xylS-type" evidence="5">
    <location>
        <begin position="180"/>
        <end position="278"/>
    </location>
</feature>
<gene>
    <name evidence="6" type="ordered locus">Mvan_3684</name>
</gene>
<dbReference type="PANTHER" id="PTHR46796:SF15">
    <property type="entry name" value="BLL1074 PROTEIN"/>
    <property type="match status" value="1"/>
</dbReference>
<name>A1TBC1_MYCVP</name>
<dbReference type="eggNOG" id="COG2207">
    <property type="taxonomic scope" value="Bacteria"/>
</dbReference>
<feature type="compositionally biased region" description="Basic and acidic residues" evidence="4">
    <location>
        <begin position="16"/>
        <end position="25"/>
    </location>
</feature>
<dbReference type="PANTHER" id="PTHR46796">
    <property type="entry name" value="HTH-TYPE TRANSCRIPTIONAL ACTIVATOR RHAS-RELATED"/>
    <property type="match status" value="1"/>
</dbReference>
<dbReference type="Gene3D" id="1.10.10.60">
    <property type="entry name" value="Homeodomain-like"/>
    <property type="match status" value="1"/>
</dbReference>
<dbReference type="KEGG" id="mva:Mvan_3684"/>
<dbReference type="PROSITE" id="PS01124">
    <property type="entry name" value="HTH_ARAC_FAMILY_2"/>
    <property type="match status" value="1"/>
</dbReference>
<dbReference type="Pfam" id="PF12833">
    <property type="entry name" value="HTH_18"/>
    <property type="match status" value="1"/>
</dbReference>
<dbReference type="AlphaFoldDB" id="A1TBC1"/>
<dbReference type="HOGENOM" id="CLU_073078_1_0_11"/>
<evidence type="ECO:0000256" key="1">
    <source>
        <dbReference type="ARBA" id="ARBA00023015"/>
    </source>
</evidence>
<proteinExistence type="predicted"/>
<reference evidence="6" key="1">
    <citation type="submission" date="2006-12" db="EMBL/GenBank/DDBJ databases">
        <title>Complete sequence of Mycobacterium vanbaalenii PYR-1.</title>
        <authorList>
            <consortium name="US DOE Joint Genome Institute"/>
            <person name="Copeland A."/>
            <person name="Lucas S."/>
            <person name="Lapidus A."/>
            <person name="Barry K."/>
            <person name="Detter J.C."/>
            <person name="Glavina del Rio T."/>
            <person name="Hammon N."/>
            <person name="Israni S."/>
            <person name="Dalin E."/>
            <person name="Tice H."/>
            <person name="Pitluck S."/>
            <person name="Singan V."/>
            <person name="Schmutz J."/>
            <person name="Larimer F."/>
            <person name="Land M."/>
            <person name="Hauser L."/>
            <person name="Kyrpides N."/>
            <person name="Anderson I.J."/>
            <person name="Miller C."/>
            <person name="Richardson P."/>
        </authorList>
    </citation>
    <scope>NUCLEOTIDE SEQUENCE [LARGE SCALE GENOMIC DNA]</scope>
    <source>
        <strain evidence="6">PYR-1</strain>
    </source>
</reference>
<evidence type="ECO:0000256" key="2">
    <source>
        <dbReference type="ARBA" id="ARBA00023125"/>
    </source>
</evidence>
<evidence type="ECO:0000256" key="3">
    <source>
        <dbReference type="ARBA" id="ARBA00023163"/>
    </source>
</evidence>